<keyword evidence="11" id="KW-0723">Serine/threonine-protein kinase</keyword>
<dbReference type="InterPro" id="IPR037310">
    <property type="entry name" value="ROCK1_HR1"/>
</dbReference>
<evidence type="ECO:0000256" key="6">
    <source>
        <dbReference type="ARBA" id="ARBA00004510"/>
    </source>
</evidence>
<evidence type="ECO:0000256" key="28">
    <source>
        <dbReference type="ARBA" id="ARBA00043945"/>
    </source>
</evidence>
<evidence type="ECO:0000256" key="33">
    <source>
        <dbReference type="ARBA" id="ARBA00048659"/>
    </source>
</evidence>
<dbReference type="CDD" id="cd01242">
    <property type="entry name" value="PH_ROCK"/>
    <property type="match status" value="1"/>
</dbReference>
<accession>A0A5N4CHT9</accession>
<dbReference type="Pfam" id="PF00069">
    <property type="entry name" value="Pkinase"/>
    <property type="match status" value="1"/>
</dbReference>
<keyword evidence="12" id="KW-0597">Phosphoprotein</keyword>
<evidence type="ECO:0000256" key="10">
    <source>
        <dbReference type="ARBA" id="ARBA00022490"/>
    </source>
</evidence>
<dbReference type="GO" id="GO:0000281">
    <property type="term" value="P:mitotic cytokinesis"/>
    <property type="evidence" value="ECO:0007669"/>
    <property type="project" value="TreeGrafter"/>
</dbReference>
<evidence type="ECO:0000256" key="17">
    <source>
        <dbReference type="ARBA" id="ARBA00022771"/>
    </source>
</evidence>
<dbReference type="GO" id="GO:0006915">
    <property type="term" value="P:apoptotic process"/>
    <property type="evidence" value="ECO:0007669"/>
    <property type="project" value="UniProtKB-KW"/>
</dbReference>
<keyword evidence="13" id="KW-0808">Transferase</keyword>
<keyword evidence="15" id="KW-0479">Metal-binding</keyword>
<dbReference type="GO" id="GO:0005524">
    <property type="term" value="F:ATP binding"/>
    <property type="evidence" value="ECO:0007669"/>
    <property type="project" value="UniProtKB-UniRule"/>
</dbReference>
<dbReference type="CDD" id="cd05596">
    <property type="entry name" value="STKc_ROCK"/>
    <property type="match status" value="1"/>
</dbReference>
<dbReference type="GO" id="GO:0030866">
    <property type="term" value="P:cortical actin cytoskeleton organization"/>
    <property type="evidence" value="ECO:0007669"/>
    <property type="project" value="TreeGrafter"/>
</dbReference>
<comment type="catalytic activity">
    <reaction evidence="34">
        <text>L-seryl-[protein] + ATP = O-phospho-L-seryl-[protein] + ADP + H(+)</text>
        <dbReference type="Rhea" id="RHEA:17989"/>
        <dbReference type="Rhea" id="RHEA-COMP:9863"/>
        <dbReference type="Rhea" id="RHEA-COMP:11604"/>
        <dbReference type="ChEBI" id="CHEBI:15378"/>
        <dbReference type="ChEBI" id="CHEBI:29999"/>
        <dbReference type="ChEBI" id="CHEBI:30616"/>
        <dbReference type="ChEBI" id="CHEBI:83421"/>
        <dbReference type="ChEBI" id="CHEBI:456216"/>
        <dbReference type="EC" id="2.7.11.1"/>
    </reaction>
    <physiologicalReaction direction="left-to-right" evidence="34">
        <dbReference type="Rhea" id="RHEA:17990"/>
    </physiologicalReaction>
</comment>
<dbReference type="PROSITE" id="PS51860">
    <property type="entry name" value="REM_1"/>
    <property type="match status" value="1"/>
</dbReference>
<dbReference type="PROSITE" id="PS51859">
    <property type="entry name" value="RHO_BD"/>
    <property type="match status" value="1"/>
</dbReference>
<dbReference type="CDD" id="cd20874">
    <property type="entry name" value="C1_ROCK1"/>
    <property type="match status" value="1"/>
</dbReference>
<dbReference type="GO" id="GO:0030027">
    <property type="term" value="C:lamellipodium"/>
    <property type="evidence" value="ECO:0007669"/>
    <property type="project" value="UniProtKB-SubCell"/>
</dbReference>
<keyword evidence="19" id="KW-0862">Zinc</keyword>
<dbReference type="PROSITE" id="PS51285">
    <property type="entry name" value="AGC_KINASE_CTER"/>
    <property type="match status" value="1"/>
</dbReference>
<dbReference type="PROSITE" id="PS50081">
    <property type="entry name" value="ZF_DAG_PE_2"/>
    <property type="match status" value="1"/>
</dbReference>
<dbReference type="InterPro" id="IPR057529">
    <property type="entry name" value="MRCK/ROCK_PH"/>
</dbReference>
<proteinExistence type="inferred from homology"/>
<reference evidence="45 46" key="1">
    <citation type="journal article" date="2019" name="Mol. Ecol. Resour.">
        <title>Improving Illumina assemblies with Hi-C and long reads: an example with the North African dromedary.</title>
        <authorList>
            <person name="Elbers J.P."/>
            <person name="Rogers M.F."/>
            <person name="Perelman P.L."/>
            <person name="Proskuryakova A.A."/>
            <person name="Serdyukova N.A."/>
            <person name="Johnson W.E."/>
            <person name="Horin P."/>
            <person name="Corander J."/>
            <person name="Murphy D."/>
            <person name="Burger P.A."/>
        </authorList>
    </citation>
    <scope>NUCLEOTIDE SEQUENCE [LARGE SCALE GENOMIC DNA]</scope>
    <source>
        <strain evidence="45">Drom800</strain>
        <tissue evidence="45">Blood</tissue>
    </source>
</reference>
<evidence type="ECO:0000256" key="36">
    <source>
        <dbReference type="PROSITE-ProRule" id="PRU10141"/>
    </source>
</evidence>
<dbReference type="GO" id="GO:0031267">
    <property type="term" value="F:small GTPase binding"/>
    <property type="evidence" value="ECO:0007669"/>
    <property type="project" value="InterPro"/>
</dbReference>
<evidence type="ECO:0000256" key="21">
    <source>
        <dbReference type="ARBA" id="ARBA00022842"/>
    </source>
</evidence>
<keyword evidence="21" id="KW-0460">Magnesium</keyword>
<evidence type="ECO:0000256" key="13">
    <source>
        <dbReference type="ARBA" id="ARBA00022679"/>
    </source>
</evidence>
<dbReference type="GO" id="GO:0007266">
    <property type="term" value="P:Rho protein signal transduction"/>
    <property type="evidence" value="ECO:0007669"/>
    <property type="project" value="UniProtKB-UniRule"/>
</dbReference>
<evidence type="ECO:0000256" key="11">
    <source>
        <dbReference type="ARBA" id="ARBA00022527"/>
    </source>
</evidence>
<dbReference type="PROSITE" id="PS00108">
    <property type="entry name" value="PROTEIN_KINASE_ST"/>
    <property type="match status" value="1"/>
</dbReference>
<dbReference type="PROSITE" id="PS50003">
    <property type="entry name" value="PH_DOMAIN"/>
    <property type="match status" value="1"/>
</dbReference>
<dbReference type="InterPro" id="IPR001849">
    <property type="entry name" value="PH_domain"/>
</dbReference>
<keyword evidence="22" id="KW-0007">Acetylation</keyword>
<evidence type="ECO:0000313" key="46">
    <source>
        <dbReference type="Proteomes" id="UP000299084"/>
    </source>
</evidence>
<keyword evidence="10" id="KW-0963">Cytoplasm</keyword>
<feature type="coiled-coil region" evidence="37">
    <location>
        <begin position="381"/>
        <end position="825"/>
    </location>
</feature>
<dbReference type="PROSITE" id="PS00107">
    <property type="entry name" value="PROTEIN_KINASE_ATP"/>
    <property type="match status" value="1"/>
</dbReference>
<feature type="domain" description="RhoBD" evidence="43">
    <location>
        <begin position="876"/>
        <end position="942"/>
    </location>
</feature>
<dbReference type="GO" id="GO:0072518">
    <property type="term" value="F:Rho-dependent protein serine/threonine kinase activity"/>
    <property type="evidence" value="ECO:0007669"/>
    <property type="project" value="TreeGrafter"/>
</dbReference>
<keyword evidence="17" id="KW-0863">Zinc-finger</keyword>
<evidence type="ECO:0000259" key="39">
    <source>
        <dbReference type="PROSITE" id="PS50003"/>
    </source>
</evidence>
<evidence type="ECO:0000256" key="19">
    <source>
        <dbReference type="ARBA" id="ARBA00022833"/>
    </source>
</evidence>
<evidence type="ECO:0000313" key="45">
    <source>
        <dbReference type="EMBL" id="KAB1258340.1"/>
    </source>
</evidence>
<keyword evidence="46" id="KW-1185">Reference proteome</keyword>
<evidence type="ECO:0000256" key="20">
    <source>
        <dbReference type="ARBA" id="ARBA00022840"/>
    </source>
</evidence>
<dbReference type="SUPFAM" id="SSF90257">
    <property type="entry name" value="Myosin rod fragments"/>
    <property type="match status" value="1"/>
</dbReference>
<evidence type="ECO:0000256" key="3">
    <source>
        <dbReference type="ARBA" id="ARBA00004236"/>
    </source>
</evidence>
<dbReference type="PANTHER" id="PTHR22988">
    <property type="entry name" value="MYOTONIC DYSTROPHY S/T KINASE-RELATED"/>
    <property type="match status" value="1"/>
</dbReference>
<dbReference type="GO" id="GO:0008270">
    <property type="term" value="F:zinc ion binding"/>
    <property type="evidence" value="ECO:0007669"/>
    <property type="project" value="UniProtKB-KW"/>
</dbReference>
<dbReference type="Gene3D" id="1.20.5.340">
    <property type="match status" value="1"/>
</dbReference>
<evidence type="ECO:0000256" key="26">
    <source>
        <dbReference type="ARBA" id="ARBA00023212"/>
    </source>
</evidence>
<keyword evidence="23" id="KW-0333">Golgi apparatus</keyword>
<dbReference type="GO" id="GO:0032059">
    <property type="term" value="C:bleb"/>
    <property type="evidence" value="ECO:0007669"/>
    <property type="project" value="UniProtKB-SubCell"/>
</dbReference>
<comment type="subcellular location">
    <subcellularLocation>
        <location evidence="3">Cell membrane</location>
    </subcellularLocation>
    <subcellularLocation>
        <location evidence="28">Cell projection</location>
        <location evidence="28">Bleb</location>
    </subcellularLocation>
    <subcellularLocation>
        <location evidence="6">Cell projection</location>
        <location evidence="6">Lamellipodium</location>
    </subcellularLocation>
    <subcellularLocation>
        <location evidence="5">Cell projection</location>
        <location evidence="5">Ruffle</location>
    </subcellularLocation>
    <subcellularLocation>
        <location evidence="2">Cytoplasm</location>
        <location evidence="2">Cytoskeleton</location>
        <location evidence="2">Microtubule organizing center</location>
        <location evidence="2">Centrosome</location>
        <location evidence="2">Centriole</location>
    </subcellularLocation>
    <subcellularLocation>
        <location evidence="4">Golgi apparatus membrane</location>
        <topology evidence="4">Peripheral membrane protein</topology>
    </subcellularLocation>
</comment>
<feature type="compositionally biased region" description="Polar residues" evidence="38">
    <location>
        <begin position="1242"/>
        <end position="1263"/>
    </location>
</feature>
<dbReference type="SUPFAM" id="SSF56112">
    <property type="entry name" value="Protein kinase-like (PK-like)"/>
    <property type="match status" value="1"/>
</dbReference>
<dbReference type="FunFam" id="3.30.200.20:FF:000017">
    <property type="entry name" value="Non-specific serine/threonine protein kinase"/>
    <property type="match status" value="1"/>
</dbReference>
<feature type="coiled-coil region" evidence="37">
    <location>
        <begin position="947"/>
        <end position="1027"/>
    </location>
</feature>
<dbReference type="Pfam" id="PF08912">
    <property type="entry name" value="Rho_Binding"/>
    <property type="match status" value="1"/>
</dbReference>
<evidence type="ECO:0000256" key="37">
    <source>
        <dbReference type="SAM" id="Coils"/>
    </source>
</evidence>
<dbReference type="GO" id="GO:0005814">
    <property type="term" value="C:centriole"/>
    <property type="evidence" value="ECO:0007669"/>
    <property type="project" value="UniProtKB-SubCell"/>
</dbReference>
<evidence type="ECO:0000259" key="41">
    <source>
        <dbReference type="PROSITE" id="PS50081"/>
    </source>
</evidence>
<dbReference type="InterPro" id="IPR011072">
    <property type="entry name" value="HR1_rho-bd"/>
</dbReference>
<dbReference type="Gene3D" id="1.10.510.10">
    <property type="entry name" value="Transferase(Phosphotransferase) domain 1"/>
    <property type="match status" value="1"/>
</dbReference>
<keyword evidence="26" id="KW-0206">Cytoskeleton</keyword>
<dbReference type="InterPro" id="IPR017441">
    <property type="entry name" value="Protein_kinase_ATP_BS"/>
</dbReference>
<evidence type="ECO:0000256" key="7">
    <source>
        <dbReference type="ARBA" id="ARBA00009903"/>
    </source>
</evidence>
<dbReference type="SUPFAM" id="SSF50729">
    <property type="entry name" value="PH domain-like"/>
    <property type="match status" value="1"/>
</dbReference>
<dbReference type="GO" id="GO:0031032">
    <property type="term" value="P:actomyosin structure organization"/>
    <property type="evidence" value="ECO:0007669"/>
    <property type="project" value="TreeGrafter"/>
</dbReference>
<dbReference type="PROSITE" id="PS50011">
    <property type="entry name" value="PROTEIN_KINASE_DOM"/>
    <property type="match status" value="1"/>
</dbReference>
<comment type="caution">
    <text evidence="45">The sequence shown here is derived from an EMBL/GenBank/DDBJ whole genome shotgun (WGS) entry which is preliminary data.</text>
</comment>
<feature type="region of interest" description="Disordered" evidence="38">
    <location>
        <begin position="1232"/>
        <end position="1271"/>
    </location>
</feature>
<dbReference type="InterPro" id="IPR015008">
    <property type="entry name" value="ROCK_Rho-bd_dom"/>
</dbReference>
<feature type="domain" description="PH" evidence="39">
    <location>
        <begin position="1045"/>
        <end position="1229"/>
    </location>
</feature>
<dbReference type="Pfam" id="PF25346">
    <property type="entry name" value="PH_MRCK"/>
    <property type="match status" value="1"/>
</dbReference>
<dbReference type="CDD" id="cd11639">
    <property type="entry name" value="HR1_ROCK1"/>
    <property type="match status" value="1"/>
</dbReference>
<dbReference type="Proteomes" id="UP000299084">
    <property type="component" value="Unassembled WGS sequence"/>
</dbReference>
<evidence type="ECO:0000256" key="15">
    <source>
        <dbReference type="ARBA" id="ARBA00022723"/>
    </source>
</evidence>
<evidence type="ECO:0000256" key="18">
    <source>
        <dbReference type="ARBA" id="ARBA00022777"/>
    </source>
</evidence>
<dbReference type="AlphaFoldDB" id="A0A5N4CHT9"/>
<dbReference type="SMART" id="SM00233">
    <property type="entry name" value="PH"/>
    <property type="match status" value="1"/>
</dbReference>
<evidence type="ECO:0000256" key="38">
    <source>
        <dbReference type="SAM" id="MobiDB-lite"/>
    </source>
</evidence>
<keyword evidence="9" id="KW-1003">Cell membrane</keyword>
<dbReference type="InterPro" id="IPR000961">
    <property type="entry name" value="AGC-kinase_C"/>
</dbReference>
<keyword evidence="20 36" id="KW-0067">ATP-binding</keyword>
<dbReference type="GO" id="GO:0010494">
    <property type="term" value="C:cytoplasmic stress granule"/>
    <property type="evidence" value="ECO:0007669"/>
    <property type="project" value="TreeGrafter"/>
</dbReference>
<name>A0A5N4CHT9_CAMDR</name>
<gene>
    <name evidence="45" type="ORF">Cadr_000028551</name>
</gene>
<evidence type="ECO:0000256" key="12">
    <source>
        <dbReference type="ARBA" id="ARBA00022553"/>
    </source>
</evidence>
<dbReference type="SUPFAM" id="SSF103652">
    <property type="entry name" value="G protein-binding domain"/>
    <property type="match status" value="1"/>
</dbReference>
<evidence type="ECO:0000256" key="16">
    <source>
        <dbReference type="ARBA" id="ARBA00022741"/>
    </source>
</evidence>
<dbReference type="FunFam" id="3.30.60.20:FF:000036">
    <property type="entry name" value="Rho-associated protein kinase 1"/>
    <property type="match status" value="1"/>
</dbReference>
<dbReference type="CDD" id="cd22250">
    <property type="entry name" value="ROCK_SBD"/>
    <property type="match status" value="1"/>
</dbReference>
<dbReference type="FunFam" id="1.10.510.10:FF:000047">
    <property type="entry name" value="Rho-associated protein kinase 1"/>
    <property type="match status" value="1"/>
</dbReference>
<dbReference type="Gene3D" id="3.30.60.20">
    <property type="match status" value="1"/>
</dbReference>
<feature type="domain" description="AGC-kinase C-terminal" evidence="42">
    <location>
        <begin position="281"/>
        <end position="358"/>
    </location>
</feature>
<sequence length="1271" mass="148923">MSEQKDKDTINKIRDLRMKAEDYEVVKVIGRGAFGEVQLVRHKSTRKVYAMKLLSKFEMIKRSDSAFFWEERDIMAFANSPWVVQLFYAFQDDRYLYMVMEYMPGGDLVNLMSNYDVPEKWARFYTAEVVLALDAIHSMGFIHRDVKPDNMLLDKSGHLKLADFGTCMKMNKEGMVRCDTAVGTPDYISPEVLKSQGGDGYYGRECDWWSVGVFLYEMLVDSLVGTYSKIMNHKNSLTFPDDNDISKEAKNLICAFLTDREVRLGRNGVEEIKRHLFFKNDQWAWETLRDRYQDEILYTAVAPVVPDLSSDIDTSNFDDLEEDKGDEETFPIPKAFVGNQLPFVGFTYYSNRRYLSSANPNDNRTSSNVDKSLQENLQKTIYKLEEQLHNEMQLKDEMEQKCRTSNIKLDKIMKELDEEGNQRRNLESTVSQIEKEKMLLQHRINEYQRKAEQESEKRRNVENEVSTLKDQLEDLKKVSQNSQLANEKLAQLQKQLEEANDLLRTESDTAVRLRKSHTEMSKSISQLESLNRELQERNRILENSKSQTDKDYYQLQAKRAFTRITSLQEEVKHLKHNLERVEGERKEAQDMLNHSEKEKNNLEIDLNYKLKSLQQRLEQEVNEHKVTKARLTDKHQSIEEAKSVAMCEMEKKLKEEREAREKAENRVVQVEKQCSMLDVDLKQSQQKLEHLTENKERMEDEVKNLTLQLEQESNKRLLLQNELKTQAFEADNLKGLEKQMKQEINTLLEAKRLLEFELAQLTKQYRGNEGQMRELQDQLEAEQYFSVKELKEEIEEKNRENLKKIQELQNEKETLATQLDLAETKAESEQLARGLLEEQYFELTQESKKAASRNRQEITDKDHTVSRLEETNSMLTKDIELLRKENEELTDKMRKAEEEYKLKKEEEINNLKAVFEKNINTERTLKTQAVNKLAEIMNRKDFKIDRKKANTQDLRKKEKENRKLQLELNQEREKFNQMVVKHQKELNDMQAQLVEECTHRNELQMQLASKESDIEQLRAKLLDLSDSTSVASFPSADETDGNLPESRIEGWLSIPNRGNIKRYGWKKQYVVVSSKKILFYNDEQDKEQSNPSMVLDIEAETEEIPKIFQILYANEGECRKDVEMEPVQQAEKTNFQNHKGHEFIPTLYHFPANCEACAKPLWHVFKPPPALECRRCHVKCHRDHIDKKEDLISPCKVSYDVTSARDMLLLACSQDEQKKWVTHLVKKIPKNPPSGFVRASPRTLSTRSAANQSFRKVVKNTSGKPRETAFS</sequence>
<dbReference type="STRING" id="9838.ENSCDRP00005029331"/>
<feature type="domain" description="Phorbol-ester/DAG-type" evidence="41">
    <location>
        <begin position="1140"/>
        <end position="1195"/>
    </location>
</feature>
<evidence type="ECO:0000256" key="34">
    <source>
        <dbReference type="ARBA" id="ARBA00048977"/>
    </source>
</evidence>
<evidence type="ECO:0000256" key="29">
    <source>
        <dbReference type="ARBA" id="ARBA00044069"/>
    </source>
</evidence>
<dbReference type="GO" id="GO:0001726">
    <property type="term" value="C:ruffle"/>
    <property type="evidence" value="ECO:0007669"/>
    <property type="project" value="UniProtKB-SubCell"/>
</dbReference>
<keyword evidence="24 35" id="KW-0175">Coiled coil</keyword>
<evidence type="ECO:0000256" key="9">
    <source>
        <dbReference type="ARBA" id="ARBA00022475"/>
    </source>
</evidence>
<feature type="coiled-coil region" evidence="37">
    <location>
        <begin position="865"/>
        <end position="906"/>
    </location>
</feature>
<dbReference type="SMART" id="SM00133">
    <property type="entry name" value="S_TK_X"/>
    <property type="match status" value="1"/>
</dbReference>
<evidence type="ECO:0000256" key="5">
    <source>
        <dbReference type="ARBA" id="ARBA00004466"/>
    </source>
</evidence>
<keyword evidence="27" id="KW-0966">Cell projection</keyword>
<feature type="binding site" evidence="36">
    <location>
        <position position="52"/>
    </location>
    <ligand>
        <name>ATP</name>
        <dbReference type="ChEBI" id="CHEBI:30616"/>
    </ligand>
</feature>
<protein>
    <recommendedName>
        <fullName evidence="29">Rho-associated protein kinase 1</fullName>
        <ecNumber evidence="8">2.7.11.1</ecNumber>
    </recommendedName>
    <alternativeName>
        <fullName evidence="31">Rho-associated, coiled-coil-containing protein kinase 1</fullName>
    </alternativeName>
    <alternativeName>
        <fullName evidence="30">Rho-associated, coiled-coil-containing protein kinase I</fullName>
    </alternativeName>
    <alternativeName>
        <fullName evidence="32">p160 ROCK-1</fullName>
    </alternativeName>
</protein>
<comment type="catalytic activity">
    <reaction evidence="33">
        <text>L-threonyl-[protein] + ATP = O-phospho-L-threonyl-[protein] + ADP + H(+)</text>
        <dbReference type="Rhea" id="RHEA:46608"/>
        <dbReference type="Rhea" id="RHEA-COMP:11060"/>
        <dbReference type="Rhea" id="RHEA-COMP:11605"/>
        <dbReference type="ChEBI" id="CHEBI:15378"/>
        <dbReference type="ChEBI" id="CHEBI:30013"/>
        <dbReference type="ChEBI" id="CHEBI:30616"/>
        <dbReference type="ChEBI" id="CHEBI:61977"/>
        <dbReference type="ChEBI" id="CHEBI:456216"/>
        <dbReference type="EC" id="2.7.11.1"/>
    </reaction>
    <physiologicalReaction direction="left-to-right" evidence="33">
        <dbReference type="Rhea" id="RHEA:46609"/>
    </physiologicalReaction>
</comment>
<dbReference type="FunFam" id="3.30.200.20:FF:001759">
    <property type="entry name" value="Rho-associated, coiled-coil-containing protein kinase 2b"/>
    <property type="match status" value="1"/>
</dbReference>
<keyword evidence="14" id="KW-0053">Apoptosis</keyword>
<feature type="domain" description="Protein kinase" evidence="40">
    <location>
        <begin position="23"/>
        <end position="278"/>
    </location>
</feature>
<dbReference type="SUPFAM" id="SSF57889">
    <property type="entry name" value="Cysteine-rich domain"/>
    <property type="match status" value="1"/>
</dbReference>
<evidence type="ECO:0000256" key="1">
    <source>
        <dbReference type="ARBA" id="ARBA00001946"/>
    </source>
</evidence>
<evidence type="ECO:0000259" key="43">
    <source>
        <dbReference type="PROSITE" id="PS51859"/>
    </source>
</evidence>
<keyword evidence="18 45" id="KW-0418">Kinase</keyword>
<dbReference type="FunFam" id="1.20.5.730:FF:000001">
    <property type="entry name" value="rho-associated protein kinase 2"/>
    <property type="match status" value="1"/>
</dbReference>
<evidence type="ECO:0000256" key="22">
    <source>
        <dbReference type="ARBA" id="ARBA00022990"/>
    </source>
</evidence>
<evidence type="ECO:0000256" key="24">
    <source>
        <dbReference type="ARBA" id="ARBA00023054"/>
    </source>
</evidence>
<organism evidence="45 46">
    <name type="scientific">Camelus dromedarius</name>
    <name type="common">Dromedary</name>
    <name type="synonym">Arabian camel</name>
    <dbReference type="NCBI Taxonomy" id="9838"/>
    <lineage>
        <taxon>Eukaryota</taxon>
        <taxon>Metazoa</taxon>
        <taxon>Chordata</taxon>
        <taxon>Craniata</taxon>
        <taxon>Vertebrata</taxon>
        <taxon>Euteleostomi</taxon>
        <taxon>Mammalia</taxon>
        <taxon>Eutheria</taxon>
        <taxon>Laurasiatheria</taxon>
        <taxon>Artiodactyla</taxon>
        <taxon>Tylopoda</taxon>
        <taxon>Camelidae</taxon>
        <taxon>Camelus</taxon>
    </lineage>
</organism>
<evidence type="ECO:0000256" key="27">
    <source>
        <dbReference type="ARBA" id="ARBA00023273"/>
    </source>
</evidence>
<dbReference type="InterPro" id="IPR000719">
    <property type="entry name" value="Prot_kinase_dom"/>
</dbReference>
<dbReference type="EC" id="2.7.11.1" evidence="8"/>
<dbReference type="Gene3D" id="3.30.200.20">
    <property type="entry name" value="Phosphorylase Kinase, domain 1"/>
    <property type="match status" value="1"/>
</dbReference>
<dbReference type="InterPro" id="IPR002219">
    <property type="entry name" value="PKC_DAG/PE"/>
</dbReference>
<evidence type="ECO:0000256" key="25">
    <source>
        <dbReference type="ARBA" id="ARBA00023136"/>
    </source>
</evidence>
<evidence type="ECO:0000256" key="8">
    <source>
        <dbReference type="ARBA" id="ARBA00012513"/>
    </source>
</evidence>
<evidence type="ECO:0000259" key="40">
    <source>
        <dbReference type="PROSITE" id="PS50011"/>
    </source>
</evidence>
<dbReference type="InterPro" id="IPR011009">
    <property type="entry name" value="Kinase-like_dom_sf"/>
</dbReference>
<evidence type="ECO:0000256" key="31">
    <source>
        <dbReference type="ARBA" id="ARBA00044327"/>
    </source>
</evidence>
<evidence type="ECO:0000256" key="30">
    <source>
        <dbReference type="ARBA" id="ARBA00044326"/>
    </source>
</evidence>
<dbReference type="InterPro" id="IPR046349">
    <property type="entry name" value="C1-like_sf"/>
</dbReference>
<dbReference type="GO" id="GO:1901888">
    <property type="term" value="P:regulation of cell junction assembly"/>
    <property type="evidence" value="ECO:0007669"/>
    <property type="project" value="TreeGrafter"/>
</dbReference>
<dbReference type="Gene3D" id="1.20.5.730">
    <property type="entry name" value="Single helix bin"/>
    <property type="match status" value="1"/>
</dbReference>
<evidence type="ECO:0000259" key="42">
    <source>
        <dbReference type="PROSITE" id="PS51285"/>
    </source>
</evidence>
<dbReference type="GO" id="GO:0000139">
    <property type="term" value="C:Golgi membrane"/>
    <property type="evidence" value="ECO:0007669"/>
    <property type="project" value="UniProtKB-SubCell"/>
</dbReference>
<dbReference type="InterPro" id="IPR008271">
    <property type="entry name" value="Ser/Thr_kinase_AS"/>
</dbReference>
<evidence type="ECO:0000256" key="14">
    <source>
        <dbReference type="ARBA" id="ARBA00022703"/>
    </source>
</evidence>
<keyword evidence="25" id="KW-0472">Membrane</keyword>
<dbReference type="SMART" id="SM00109">
    <property type="entry name" value="C1"/>
    <property type="match status" value="1"/>
</dbReference>
<dbReference type="EMBL" id="JWIN03000024">
    <property type="protein sequence ID" value="KAB1258340.1"/>
    <property type="molecule type" value="Genomic_DNA"/>
</dbReference>
<comment type="cofactor">
    <cofactor evidence="1">
        <name>Mg(2+)</name>
        <dbReference type="ChEBI" id="CHEBI:18420"/>
    </cofactor>
</comment>
<dbReference type="PANTHER" id="PTHR22988:SF33">
    <property type="entry name" value="RHO-ASSOCIATED PROTEIN KINASE 1"/>
    <property type="match status" value="1"/>
</dbReference>
<dbReference type="GO" id="GO:0005886">
    <property type="term" value="C:plasma membrane"/>
    <property type="evidence" value="ECO:0007669"/>
    <property type="project" value="UniProtKB-SubCell"/>
</dbReference>
<keyword evidence="16 36" id="KW-0547">Nucleotide-binding</keyword>
<feature type="domain" description="REM-1" evidence="44">
    <location>
        <begin position="428"/>
        <end position="505"/>
    </location>
</feature>
<dbReference type="InterPro" id="IPR011993">
    <property type="entry name" value="PH-like_dom_sf"/>
</dbReference>
<evidence type="ECO:0000256" key="32">
    <source>
        <dbReference type="ARBA" id="ARBA00044332"/>
    </source>
</evidence>
<dbReference type="GO" id="GO:0048598">
    <property type="term" value="P:embryonic morphogenesis"/>
    <property type="evidence" value="ECO:0007669"/>
    <property type="project" value="TreeGrafter"/>
</dbReference>
<evidence type="ECO:0000256" key="4">
    <source>
        <dbReference type="ARBA" id="ARBA00004395"/>
    </source>
</evidence>
<comment type="similarity">
    <text evidence="7">Belongs to the protein kinase superfamily. AGC Ser/Thr protein kinase family.</text>
</comment>
<evidence type="ECO:0000259" key="44">
    <source>
        <dbReference type="PROSITE" id="PS51860"/>
    </source>
</evidence>
<dbReference type="Gene3D" id="2.30.29.30">
    <property type="entry name" value="Pleckstrin-homology domain (PH domain)/Phosphotyrosine-binding domain (PTB)"/>
    <property type="match status" value="1"/>
</dbReference>
<dbReference type="SMART" id="SM00220">
    <property type="entry name" value="S_TKc"/>
    <property type="match status" value="1"/>
</dbReference>
<evidence type="ECO:0000256" key="2">
    <source>
        <dbReference type="ARBA" id="ARBA00004114"/>
    </source>
</evidence>
<dbReference type="InterPro" id="IPR050839">
    <property type="entry name" value="Rho-assoc_Ser/Thr_Kinase"/>
</dbReference>
<evidence type="ECO:0000256" key="35">
    <source>
        <dbReference type="PROSITE-ProRule" id="PRU01207"/>
    </source>
</evidence>
<evidence type="ECO:0000256" key="23">
    <source>
        <dbReference type="ARBA" id="ARBA00023034"/>
    </source>
</evidence>